<dbReference type="OrthoDB" id="10060792at2759"/>
<keyword evidence="6" id="KW-1185">Reference proteome</keyword>
<dbReference type="PANTHER" id="PTHR45640">
    <property type="entry name" value="HEAT SHOCK PROTEIN HSP-12.2-RELATED"/>
    <property type="match status" value="1"/>
</dbReference>
<organism evidence="5 6">
    <name type="scientific">Hypsibius exemplaris</name>
    <name type="common">Freshwater tardigrade</name>
    <dbReference type="NCBI Taxonomy" id="2072580"/>
    <lineage>
        <taxon>Eukaryota</taxon>
        <taxon>Metazoa</taxon>
        <taxon>Ecdysozoa</taxon>
        <taxon>Tardigrada</taxon>
        <taxon>Eutardigrada</taxon>
        <taxon>Parachela</taxon>
        <taxon>Hypsibioidea</taxon>
        <taxon>Hypsibiidae</taxon>
        <taxon>Hypsibius</taxon>
    </lineage>
</organism>
<dbReference type="GO" id="GO:0051082">
    <property type="term" value="F:unfolded protein binding"/>
    <property type="evidence" value="ECO:0007669"/>
    <property type="project" value="TreeGrafter"/>
</dbReference>
<accession>A0A1W0WSE5</accession>
<feature type="domain" description="SHSP" evidence="4">
    <location>
        <begin position="81"/>
        <end position="187"/>
    </location>
</feature>
<dbReference type="AlphaFoldDB" id="A0A1W0WSE5"/>
<evidence type="ECO:0000256" key="3">
    <source>
        <dbReference type="SAM" id="MobiDB-lite"/>
    </source>
</evidence>
<dbReference type="Gene3D" id="2.60.40.790">
    <property type="match status" value="1"/>
</dbReference>
<dbReference type="GO" id="GO:0009408">
    <property type="term" value="P:response to heat"/>
    <property type="evidence" value="ECO:0007669"/>
    <property type="project" value="TreeGrafter"/>
</dbReference>
<dbReference type="EMBL" id="MTYJ01000052">
    <property type="protein sequence ID" value="OQV18122.1"/>
    <property type="molecule type" value="Genomic_DNA"/>
</dbReference>
<evidence type="ECO:0000313" key="6">
    <source>
        <dbReference type="Proteomes" id="UP000192578"/>
    </source>
</evidence>
<feature type="region of interest" description="Disordered" evidence="3">
    <location>
        <begin position="175"/>
        <end position="217"/>
    </location>
</feature>
<comment type="caution">
    <text evidence="5">The sequence shown here is derived from an EMBL/GenBank/DDBJ whole genome shotgun (WGS) entry which is preliminary data.</text>
</comment>
<dbReference type="Pfam" id="PF00011">
    <property type="entry name" value="HSP20"/>
    <property type="match status" value="1"/>
</dbReference>
<gene>
    <name evidence="5" type="ORF">BV898_07709</name>
</gene>
<dbReference type="GO" id="GO:0005737">
    <property type="term" value="C:cytoplasm"/>
    <property type="evidence" value="ECO:0007669"/>
    <property type="project" value="TreeGrafter"/>
</dbReference>
<dbReference type="PROSITE" id="PS01031">
    <property type="entry name" value="SHSP"/>
    <property type="match status" value="1"/>
</dbReference>
<reference evidence="6" key="1">
    <citation type="submission" date="2017-01" db="EMBL/GenBank/DDBJ databases">
        <title>Comparative genomics of anhydrobiosis in the tardigrade Hypsibius dujardini.</title>
        <authorList>
            <person name="Yoshida Y."/>
            <person name="Koutsovoulos G."/>
            <person name="Laetsch D."/>
            <person name="Stevens L."/>
            <person name="Kumar S."/>
            <person name="Horikawa D."/>
            <person name="Ishino K."/>
            <person name="Komine S."/>
            <person name="Tomita M."/>
            <person name="Blaxter M."/>
            <person name="Arakawa K."/>
        </authorList>
    </citation>
    <scope>NUCLEOTIDE SEQUENCE [LARGE SCALE GENOMIC DNA]</scope>
    <source>
        <strain evidence="6">Z151</strain>
    </source>
</reference>
<dbReference type="SUPFAM" id="SSF49764">
    <property type="entry name" value="HSP20-like chaperones"/>
    <property type="match status" value="1"/>
</dbReference>
<protein>
    <recommendedName>
        <fullName evidence="4">SHSP domain-containing protein</fullName>
    </recommendedName>
</protein>
<dbReference type="PANTHER" id="PTHR45640:SF26">
    <property type="entry name" value="RE23625P"/>
    <property type="match status" value="1"/>
</dbReference>
<evidence type="ECO:0000313" key="5">
    <source>
        <dbReference type="EMBL" id="OQV18122.1"/>
    </source>
</evidence>
<comment type="similarity">
    <text evidence="1 2">Belongs to the small heat shock protein (HSP20) family.</text>
</comment>
<name>A0A1W0WSE5_HYPEX</name>
<dbReference type="InterPro" id="IPR002068">
    <property type="entry name" value="A-crystallin/Hsp20_dom"/>
</dbReference>
<dbReference type="InterPro" id="IPR001436">
    <property type="entry name" value="Alpha-crystallin/sHSP_animal"/>
</dbReference>
<evidence type="ECO:0000259" key="4">
    <source>
        <dbReference type="PROSITE" id="PS01031"/>
    </source>
</evidence>
<feature type="compositionally biased region" description="Basic and acidic residues" evidence="3">
    <location>
        <begin position="180"/>
        <end position="204"/>
    </location>
</feature>
<evidence type="ECO:0000256" key="1">
    <source>
        <dbReference type="PROSITE-ProRule" id="PRU00285"/>
    </source>
</evidence>
<sequence>MSRALARMIPQFFRNDLVEGPLRRGAGWGLSPFAGRPSSLGGMDFFDREINRMENLMAHMQNEMRRDLNSFLPLVRNQDYFDGGQNLINIVGENGKQKLQVKFQAENCKPEDIEVKTKGNLLEIRTKQEDNGKDYSSYHEYTQMLTLPEGVNAEELTCKFEDGVVTLEAPYTKPALQAGETKDVPVEHQPAEPVRKEIPIKREPASAADQVDQSRNK</sequence>
<dbReference type="Proteomes" id="UP000192578">
    <property type="component" value="Unassembled WGS sequence"/>
</dbReference>
<proteinExistence type="inferred from homology"/>
<dbReference type="InterPro" id="IPR008978">
    <property type="entry name" value="HSP20-like_chaperone"/>
</dbReference>
<dbReference type="CDD" id="cd06526">
    <property type="entry name" value="metazoan_ACD"/>
    <property type="match status" value="1"/>
</dbReference>
<evidence type="ECO:0000256" key="2">
    <source>
        <dbReference type="RuleBase" id="RU003616"/>
    </source>
</evidence>
<dbReference type="GO" id="GO:0042026">
    <property type="term" value="P:protein refolding"/>
    <property type="evidence" value="ECO:0007669"/>
    <property type="project" value="TreeGrafter"/>
</dbReference>
<dbReference type="GO" id="GO:0005634">
    <property type="term" value="C:nucleus"/>
    <property type="evidence" value="ECO:0007669"/>
    <property type="project" value="TreeGrafter"/>
</dbReference>